<accession>A0A8S5LFU0</accession>
<proteinExistence type="predicted"/>
<sequence>MIPEEKEHTCCICGGKITGYGYNPFPVKEEGQCCRQCNYEVVLPERFKRHYEYQRLKENEQEGLHQRCHSAL</sequence>
<reference evidence="1" key="1">
    <citation type="journal article" date="2021" name="Proc. Natl. Acad. Sci. U.S.A.">
        <title>A Catalog of Tens of Thousands of Viruses from Human Metagenomes Reveals Hidden Associations with Chronic Diseases.</title>
        <authorList>
            <person name="Tisza M.J."/>
            <person name="Buck C.B."/>
        </authorList>
    </citation>
    <scope>NUCLEOTIDE SEQUENCE</scope>
    <source>
        <strain evidence="1">CtPEx3</strain>
    </source>
</reference>
<evidence type="ECO:0000313" key="1">
    <source>
        <dbReference type="EMBL" id="DAD68783.1"/>
    </source>
</evidence>
<name>A0A8S5LFU0_9CAUD</name>
<organism evidence="1">
    <name type="scientific">Siphoviridae sp. ctPEx3</name>
    <dbReference type="NCBI Taxonomy" id="2823578"/>
    <lineage>
        <taxon>Viruses</taxon>
        <taxon>Duplodnaviria</taxon>
        <taxon>Heunggongvirae</taxon>
        <taxon>Uroviricota</taxon>
        <taxon>Caudoviricetes</taxon>
    </lineage>
</organism>
<dbReference type="EMBL" id="BK014709">
    <property type="protein sequence ID" value="DAD68783.1"/>
    <property type="molecule type" value="Genomic_DNA"/>
</dbReference>
<protein>
    <submittedName>
        <fullName evidence="1">Zinc finger and BTB domain-containing protein</fullName>
    </submittedName>
</protein>